<sequence length="54" mass="6509">MPDKLPRYTLRIPREKLDKIRFIADYNGRSANKEIERLIDDYISKFEESHGKIK</sequence>
<dbReference type="SUPFAM" id="SSF47598">
    <property type="entry name" value="Ribbon-helix-helix"/>
    <property type="match status" value="1"/>
</dbReference>
<dbReference type="EMBL" id="CBVR010000001">
    <property type="protein sequence ID" value="CDK34277.1"/>
    <property type="molecule type" value="Genomic_DNA"/>
</dbReference>
<dbReference type="InterPro" id="IPR013321">
    <property type="entry name" value="Arc_rbn_hlx_hlx"/>
</dbReference>
<reference evidence="2" key="2">
    <citation type="journal article" date="2014" name="Genome Announc.">
        <title>Draft Genome Sequence of a Novel Lactobacillus salivarius Strain Isolated from Piglet.</title>
        <authorList>
            <person name="Mackenzie D.A."/>
            <person name="McLay K."/>
            <person name="Roos S."/>
            <person name="Walter J."/>
            <person name="Swarbreck D."/>
            <person name="Drou N."/>
            <person name="Crossman L.C."/>
            <person name="Juge N."/>
        </authorList>
    </citation>
    <scope>NUCLEOTIDE SEQUENCE [LARGE SCALE GENOMIC DNA]</scope>
    <source>
        <strain>cp400</strain>
    </source>
</reference>
<feature type="domain" description="Arc-like DNA binding" evidence="1">
    <location>
        <begin position="4"/>
        <end position="45"/>
    </location>
</feature>
<dbReference type="GO" id="GO:0006355">
    <property type="term" value="P:regulation of DNA-templated transcription"/>
    <property type="evidence" value="ECO:0007669"/>
    <property type="project" value="InterPro"/>
</dbReference>
<dbReference type="InterPro" id="IPR005569">
    <property type="entry name" value="Arc_DNA-bd_dom"/>
</dbReference>
<dbReference type="Gene3D" id="1.10.1220.10">
    <property type="entry name" value="Met repressor-like"/>
    <property type="match status" value="1"/>
</dbReference>
<name>V6DHS1_9LACO</name>
<dbReference type="AlphaFoldDB" id="V6DHS1"/>
<protein>
    <recommendedName>
        <fullName evidence="1">Arc-like DNA binding domain-containing protein</fullName>
    </recommendedName>
</protein>
<reference evidence="2" key="1">
    <citation type="submission" date="2013-10" db="EMBL/GenBank/DDBJ databases">
        <authorList>
            <person name="Crossman L."/>
        </authorList>
    </citation>
    <scope>NUCLEOTIDE SEQUENCE</scope>
</reference>
<gene>
    <name evidence="2" type="ORF">LSCP400_00741</name>
</gene>
<comment type="caution">
    <text evidence="2">The sequence shown here is derived from an EMBL/GenBank/DDBJ whole genome shotgun (WGS) entry which is preliminary data.</text>
</comment>
<dbReference type="Pfam" id="PF03869">
    <property type="entry name" value="Arc"/>
    <property type="match status" value="1"/>
</dbReference>
<dbReference type="GO" id="GO:0003677">
    <property type="term" value="F:DNA binding"/>
    <property type="evidence" value="ECO:0007669"/>
    <property type="project" value="InterPro"/>
</dbReference>
<dbReference type="InterPro" id="IPR010985">
    <property type="entry name" value="Ribbon_hlx_hlx"/>
</dbReference>
<proteinExistence type="predicted"/>
<accession>V6DHS1</accession>
<organism evidence="2">
    <name type="scientific">Ligilactobacillus salivarius cp400</name>
    <dbReference type="NCBI Taxonomy" id="1273133"/>
    <lineage>
        <taxon>Bacteria</taxon>
        <taxon>Bacillati</taxon>
        <taxon>Bacillota</taxon>
        <taxon>Bacilli</taxon>
        <taxon>Lactobacillales</taxon>
        <taxon>Lactobacillaceae</taxon>
        <taxon>Ligilactobacillus</taxon>
    </lineage>
</organism>
<evidence type="ECO:0000259" key="1">
    <source>
        <dbReference type="Pfam" id="PF03869"/>
    </source>
</evidence>
<evidence type="ECO:0000313" key="2">
    <source>
        <dbReference type="EMBL" id="CDK34277.1"/>
    </source>
</evidence>